<dbReference type="EMBL" id="BTRK01000002">
    <property type="protein sequence ID" value="GMR35065.1"/>
    <property type="molecule type" value="Genomic_DNA"/>
</dbReference>
<feature type="transmembrane region" description="Helical" evidence="1">
    <location>
        <begin position="12"/>
        <end position="36"/>
    </location>
</feature>
<evidence type="ECO:0000313" key="2">
    <source>
        <dbReference type="EMBL" id="GMR35065.1"/>
    </source>
</evidence>
<feature type="non-terminal residue" evidence="2">
    <location>
        <position position="1"/>
    </location>
</feature>
<keyword evidence="1" id="KW-0472">Membrane</keyword>
<feature type="transmembrane region" description="Helical" evidence="1">
    <location>
        <begin position="42"/>
        <end position="65"/>
    </location>
</feature>
<evidence type="ECO:0008006" key="4">
    <source>
        <dbReference type="Google" id="ProtNLM"/>
    </source>
</evidence>
<dbReference type="Pfam" id="PF10321">
    <property type="entry name" value="7TM_GPCR_Srt"/>
    <property type="match status" value="1"/>
</dbReference>
<protein>
    <recommendedName>
        <fullName evidence="4">G protein-coupled receptor</fullName>
    </recommendedName>
</protein>
<feature type="non-terminal residue" evidence="2">
    <location>
        <position position="77"/>
    </location>
</feature>
<evidence type="ECO:0000256" key="1">
    <source>
        <dbReference type="SAM" id="Phobius"/>
    </source>
</evidence>
<gene>
    <name evidence="2" type="ORF">PMAYCL1PPCAC_05260</name>
</gene>
<keyword evidence="3" id="KW-1185">Reference proteome</keyword>
<dbReference type="PANTHER" id="PTHR23021">
    <property type="entry name" value="SERPENTINE RECEPTOR, CLASS T"/>
    <property type="match status" value="1"/>
</dbReference>
<comment type="caution">
    <text evidence="2">The sequence shown here is derived from an EMBL/GenBank/DDBJ whole genome shotgun (WGS) entry which is preliminary data.</text>
</comment>
<dbReference type="Proteomes" id="UP001328107">
    <property type="component" value="Unassembled WGS sequence"/>
</dbReference>
<organism evidence="2 3">
    <name type="scientific">Pristionchus mayeri</name>
    <dbReference type="NCBI Taxonomy" id="1317129"/>
    <lineage>
        <taxon>Eukaryota</taxon>
        <taxon>Metazoa</taxon>
        <taxon>Ecdysozoa</taxon>
        <taxon>Nematoda</taxon>
        <taxon>Chromadorea</taxon>
        <taxon>Rhabditida</taxon>
        <taxon>Rhabditina</taxon>
        <taxon>Diplogasteromorpha</taxon>
        <taxon>Diplogasteroidea</taxon>
        <taxon>Neodiplogasteridae</taxon>
        <taxon>Pristionchus</taxon>
    </lineage>
</organism>
<dbReference type="SUPFAM" id="SSF81321">
    <property type="entry name" value="Family A G protein-coupled receptor-like"/>
    <property type="match status" value="1"/>
</dbReference>
<dbReference type="AlphaFoldDB" id="A0AAN4ZC87"/>
<accession>A0AAN4ZC87</accession>
<proteinExistence type="predicted"/>
<sequence>KSSTALGKATFQIVIQSGVIISIHLTTVIAFLQFFPAEAVDFMLFVTHFGWMLTHGLPPFIYLALNKSIRNYALKSV</sequence>
<dbReference type="InterPro" id="IPR019425">
    <property type="entry name" value="7TM_GPCR_serpentine_rcpt_Srt"/>
</dbReference>
<keyword evidence="1" id="KW-1133">Transmembrane helix</keyword>
<dbReference type="PANTHER" id="PTHR23021:SF11">
    <property type="entry name" value="SERPENTINE RECEPTOR, CLASS T"/>
    <property type="match status" value="1"/>
</dbReference>
<reference evidence="3" key="1">
    <citation type="submission" date="2022-10" db="EMBL/GenBank/DDBJ databases">
        <title>Genome assembly of Pristionchus species.</title>
        <authorList>
            <person name="Yoshida K."/>
            <person name="Sommer R.J."/>
        </authorList>
    </citation>
    <scope>NUCLEOTIDE SEQUENCE [LARGE SCALE GENOMIC DNA]</scope>
    <source>
        <strain evidence="3">RS5460</strain>
    </source>
</reference>
<evidence type="ECO:0000313" key="3">
    <source>
        <dbReference type="Proteomes" id="UP001328107"/>
    </source>
</evidence>
<keyword evidence="1" id="KW-0812">Transmembrane</keyword>
<name>A0AAN4ZC87_9BILA</name>